<evidence type="ECO:0000256" key="1">
    <source>
        <dbReference type="SAM" id="MobiDB-lite"/>
    </source>
</evidence>
<feature type="compositionally biased region" description="Acidic residues" evidence="1">
    <location>
        <begin position="142"/>
        <end position="152"/>
    </location>
</feature>
<feature type="region of interest" description="Disordered" evidence="1">
    <location>
        <begin position="142"/>
        <end position="251"/>
    </location>
</feature>
<evidence type="ECO:0000313" key="4">
    <source>
        <dbReference type="Proteomes" id="UP001501475"/>
    </source>
</evidence>
<dbReference type="SMART" id="SM00507">
    <property type="entry name" value="HNHc"/>
    <property type="match status" value="1"/>
</dbReference>
<gene>
    <name evidence="3" type="ORF">GCM10009810_04780</name>
</gene>
<evidence type="ECO:0000313" key="3">
    <source>
        <dbReference type="EMBL" id="GAA1747203.1"/>
    </source>
</evidence>
<keyword evidence="4" id="KW-1185">Reference proteome</keyword>
<feature type="compositionally biased region" description="Polar residues" evidence="1">
    <location>
        <begin position="153"/>
        <end position="168"/>
    </location>
</feature>
<name>A0ABN2K2N3_9MICO</name>
<accession>A0ABN2K2N3</accession>
<organism evidence="3 4">
    <name type="scientific">Nostocoides vanveenii</name>
    <dbReference type="NCBI Taxonomy" id="330835"/>
    <lineage>
        <taxon>Bacteria</taxon>
        <taxon>Bacillati</taxon>
        <taxon>Actinomycetota</taxon>
        <taxon>Actinomycetes</taxon>
        <taxon>Micrococcales</taxon>
        <taxon>Intrasporangiaceae</taxon>
        <taxon>Nostocoides</taxon>
    </lineage>
</organism>
<protein>
    <recommendedName>
        <fullName evidence="2">HNH nuclease domain-containing protein</fullName>
    </recommendedName>
</protein>
<comment type="caution">
    <text evidence="3">The sequence shown here is derived from an EMBL/GenBank/DDBJ whole genome shotgun (WGS) entry which is preliminary data.</text>
</comment>
<dbReference type="InterPro" id="IPR003615">
    <property type="entry name" value="HNH_nuc"/>
</dbReference>
<reference evidence="3 4" key="1">
    <citation type="journal article" date="2019" name="Int. J. Syst. Evol. Microbiol.">
        <title>The Global Catalogue of Microorganisms (GCM) 10K type strain sequencing project: providing services to taxonomists for standard genome sequencing and annotation.</title>
        <authorList>
            <consortium name="The Broad Institute Genomics Platform"/>
            <consortium name="The Broad Institute Genome Sequencing Center for Infectious Disease"/>
            <person name="Wu L."/>
            <person name="Ma J."/>
        </authorList>
    </citation>
    <scope>NUCLEOTIDE SEQUENCE [LARGE SCALE GENOMIC DNA]</scope>
    <source>
        <strain evidence="3 4">JCM 15591</strain>
    </source>
</reference>
<feature type="compositionally biased region" description="Low complexity" evidence="1">
    <location>
        <begin position="498"/>
        <end position="507"/>
    </location>
</feature>
<dbReference type="CDD" id="cd00085">
    <property type="entry name" value="HNHc"/>
    <property type="match status" value="1"/>
</dbReference>
<proteinExistence type="predicted"/>
<dbReference type="InterPro" id="IPR002711">
    <property type="entry name" value="HNH"/>
</dbReference>
<feature type="region of interest" description="Disordered" evidence="1">
    <location>
        <begin position="485"/>
        <end position="556"/>
    </location>
</feature>
<dbReference type="Gene3D" id="1.10.30.50">
    <property type="match status" value="1"/>
</dbReference>
<feature type="compositionally biased region" description="Basic and acidic residues" evidence="1">
    <location>
        <begin position="516"/>
        <end position="531"/>
    </location>
</feature>
<sequence>MGEAAVLTAMTPVDSSSPWVRANDLAGGLNRLYAALVAVTVSVIAADDWGAHGGVRSPEHWLALRAGLAAATAGQAVALARRASMLLLMIRLLDEGQLSLDQAAVIARHVPASYEASVVELAPKLTVAQLRRALSRYPFETVDTEGDTDNQVEPETAWTTADRATTSDFCGDLSVYPNGVPAPGSAGQGGDDEADSGGEGMSADTEAAEHSGDPAQDAGPSPDEADAPSGRPFAGLGFGLGTEEEPVLSETAARASLPGRLMTWWDRGRFYVQGDLPADLGALLEQALKEAKDALFTAGETRAGPADALAEIANRSLATVEPVSRADRYRIYLHLDIGGAWLNARGAIPRHLADRYACISAHAVILERDGKPVNVGRTQRGIPARTRRLVEDRDRGCAYPGCPATRFVEIHHLHHWEDGGGTDYDNLICLCPHHHTGHHQGAFTITPAKPTSSAGAIAADDRHHGGSARHGDGVLCPFVFHDDRGRPIQVQPPPPRPGLSSRLGRWPRCGRRGCRDHKPLGEPNGRRELSRPARRTPRPELGPLLSRFRATSLRGA</sequence>
<feature type="domain" description="HNH nuclease" evidence="2">
    <location>
        <begin position="385"/>
        <end position="436"/>
    </location>
</feature>
<dbReference type="Pfam" id="PF01844">
    <property type="entry name" value="HNH"/>
    <property type="match status" value="1"/>
</dbReference>
<dbReference type="Proteomes" id="UP001501475">
    <property type="component" value="Unassembled WGS sequence"/>
</dbReference>
<evidence type="ECO:0000259" key="2">
    <source>
        <dbReference type="SMART" id="SM00507"/>
    </source>
</evidence>
<dbReference type="EMBL" id="BAAAPN010000014">
    <property type="protein sequence ID" value="GAA1747203.1"/>
    <property type="molecule type" value="Genomic_DNA"/>
</dbReference>